<reference evidence="9" key="1">
    <citation type="submission" date="2017-05" db="EMBL/GenBank/DDBJ databases">
        <authorList>
            <person name="Sung H."/>
        </authorList>
    </citation>
    <scope>NUCLEOTIDE SEQUENCE [LARGE SCALE GENOMIC DNA]</scope>
    <source>
        <strain evidence="9">AR23208</strain>
    </source>
</reference>
<dbReference type="InterPro" id="IPR036059">
    <property type="entry name" value="TldD/PmbA_sf"/>
</dbReference>
<protein>
    <submittedName>
        <fullName evidence="8">Peptidase C69</fullName>
    </submittedName>
</protein>
<dbReference type="Pfam" id="PF19290">
    <property type="entry name" value="PmbA_TldD_2nd"/>
    <property type="match status" value="1"/>
</dbReference>
<name>A0A1Y0IUU0_9BACL</name>
<comment type="similarity">
    <text evidence="1">Belongs to the peptidase U62 family.</text>
</comment>
<dbReference type="KEGG" id="tum:CBW65_20515"/>
<keyword evidence="9" id="KW-1185">Reference proteome</keyword>
<dbReference type="InterPro" id="IPR025502">
    <property type="entry name" value="TldD"/>
</dbReference>
<evidence type="ECO:0000259" key="5">
    <source>
        <dbReference type="Pfam" id="PF01523"/>
    </source>
</evidence>
<evidence type="ECO:0000259" key="7">
    <source>
        <dbReference type="Pfam" id="PF19290"/>
    </source>
</evidence>
<dbReference type="PANTHER" id="PTHR30624:SF4">
    <property type="entry name" value="METALLOPROTEASE TLDD"/>
    <property type="match status" value="1"/>
</dbReference>
<dbReference type="EMBL" id="CP021434">
    <property type="protein sequence ID" value="ARU63094.1"/>
    <property type="molecule type" value="Genomic_DNA"/>
</dbReference>
<dbReference type="Pfam" id="PF19289">
    <property type="entry name" value="PmbA_TldD_3rd"/>
    <property type="match status" value="1"/>
</dbReference>
<accession>A0A1Y0IUU0</accession>
<dbReference type="InterPro" id="IPR045569">
    <property type="entry name" value="Metalloprtase-TldD/E_C"/>
</dbReference>
<dbReference type="InterPro" id="IPR051463">
    <property type="entry name" value="Peptidase_U62_metallo"/>
</dbReference>
<dbReference type="InterPro" id="IPR002510">
    <property type="entry name" value="Metalloprtase-TldD/E_N"/>
</dbReference>
<keyword evidence="2" id="KW-0645">Protease</keyword>
<feature type="domain" description="Metalloprotease TldD/E central" evidence="7">
    <location>
        <begin position="112"/>
        <end position="218"/>
    </location>
</feature>
<keyword evidence="4" id="KW-0482">Metalloprotease</keyword>
<keyword evidence="3" id="KW-0378">Hydrolase</keyword>
<dbReference type="SUPFAM" id="SSF111283">
    <property type="entry name" value="Putative modulator of DNA gyrase, PmbA/TldD"/>
    <property type="match status" value="1"/>
</dbReference>
<dbReference type="InterPro" id="IPR035068">
    <property type="entry name" value="TldD/PmbA_N"/>
</dbReference>
<dbReference type="AlphaFoldDB" id="A0A1Y0IUU0"/>
<dbReference type="Pfam" id="PF01523">
    <property type="entry name" value="PmbA_TldD_1st"/>
    <property type="match status" value="1"/>
</dbReference>
<evidence type="ECO:0000313" key="8">
    <source>
        <dbReference type="EMBL" id="ARU63094.1"/>
    </source>
</evidence>
<dbReference type="RefSeq" id="WP_087458441.1">
    <property type="nucleotide sequence ID" value="NZ_CP021434.1"/>
</dbReference>
<dbReference type="Gene3D" id="3.30.2290.10">
    <property type="entry name" value="PmbA/TldD superfamily"/>
    <property type="match status" value="1"/>
</dbReference>
<evidence type="ECO:0000256" key="4">
    <source>
        <dbReference type="ARBA" id="ARBA00023049"/>
    </source>
</evidence>
<dbReference type="GO" id="GO:0006508">
    <property type="term" value="P:proteolysis"/>
    <property type="evidence" value="ECO:0007669"/>
    <property type="project" value="UniProtKB-KW"/>
</dbReference>
<evidence type="ECO:0000313" key="9">
    <source>
        <dbReference type="Proteomes" id="UP000195437"/>
    </source>
</evidence>
<dbReference type="PIRSF" id="PIRSF004919">
    <property type="entry name" value="TldD"/>
    <property type="match status" value="1"/>
</dbReference>
<gene>
    <name evidence="8" type="ORF">CBW65_20515</name>
</gene>
<dbReference type="OrthoDB" id="9803213at2"/>
<dbReference type="PANTHER" id="PTHR30624">
    <property type="entry name" value="UNCHARACTERIZED PROTEIN TLDD AND PMBA"/>
    <property type="match status" value="1"/>
</dbReference>
<sequence length="462" mass="49622">MLSQALIEDVLTAALETGGDFADVFVEDKTINTISMIGGSVDSALSGRDFGIGIRVISGLFAVYAYTNDFRRDNLLKVARQAAQAIRGTKRDLTLDLRRSILQPAHPILILPESVSKAKKIEYMRRAHEAAKAYDPVISQTSISYKDEDQKVLIANSDGLFVEDRRTRHRMYMEAVATVGNEKSMGSSAPGAHRGFEFMENLNIEDHARLAAHTAKTMVNAEFAPSGKMPVIIDNEFGGVIFHEACGHGLESTSVAKKVSVFSDKVGELVASPLVTAIDDGTIPNAWGSSTIDDEGTPTQRNLLIENGILKGYLIDKLGAKRMGTESTGSARRESYKFAPASRMNNTYIAAGSTPPEEIIANTEYALYAKYLGGGSVNTATGDFNFVVKEGYIVKNGKIEKPVRGATLIGKGIDVLQKIDMVGSNLGFGQGMCGSISGSIPADVGQPMIRVSELTVGGRKGE</sequence>
<dbReference type="Proteomes" id="UP000195437">
    <property type="component" value="Chromosome"/>
</dbReference>
<evidence type="ECO:0000256" key="1">
    <source>
        <dbReference type="ARBA" id="ARBA00005836"/>
    </source>
</evidence>
<dbReference type="GO" id="GO:0008237">
    <property type="term" value="F:metallopeptidase activity"/>
    <property type="evidence" value="ECO:0007669"/>
    <property type="project" value="UniProtKB-KW"/>
</dbReference>
<organism evidence="8 9">
    <name type="scientific">Tumebacillus avium</name>
    <dbReference type="NCBI Taxonomy" id="1903704"/>
    <lineage>
        <taxon>Bacteria</taxon>
        <taxon>Bacillati</taxon>
        <taxon>Bacillota</taxon>
        <taxon>Bacilli</taxon>
        <taxon>Bacillales</taxon>
        <taxon>Alicyclobacillaceae</taxon>
        <taxon>Tumebacillus</taxon>
    </lineage>
</organism>
<dbReference type="GO" id="GO:0005829">
    <property type="term" value="C:cytosol"/>
    <property type="evidence" value="ECO:0007669"/>
    <property type="project" value="TreeGrafter"/>
</dbReference>
<proteinExistence type="inferred from homology"/>
<feature type="domain" description="Metalloprotease TldD/E C-terminal" evidence="6">
    <location>
        <begin position="226"/>
        <end position="458"/>
    </location>
</feature>
<feature type="domain" description="Metalloprotease TldD/E N-terminal" evidence="5">
    <location>
        <begin position="22"/>
        <end position="85"/>
    </location>
</feature>
<evidence type="ECO:0000259" key="6">
    <source>
        <dbReference type="Pfam" id="PF19289"/>
    </source>
</evidence>
<evidence type="ECO:0000256" key="3">
    <source>
        <dbReference type="ARBA" id="ARBA00022801"/>
    </source>
</evidence>
<evidence type="ECO:0000256" key="2">
    <source>
        <dbReference type="ARBA" id="ARBA00022670"/>
    </source>
</evidence>
<dbReference type="InterPro" id="IPR045570">
    <property type="entry name" value="Metalloprtase-TldD/E_cen_dom"/>
</dbReference>